<organism evidence="5 6">
    <name type="scientific">Iamia majanohamensis</name>
    <dbReference type="NCBI Taxonomy" id="467976"/>
    <lineage>
        <taxon>Bacteria</taxon>
        <taxon>Bacillati</taxon>
        <taxon>Actinomycetota</taxon>
        <taxon>Acidimicrobiia</taxon>
        <taxon>Acidimicrobiales</taxon>
        <taxon>Iamiaceae</taxon>
        <taxon>Iamia</taxon>
    </lineage>
</organism>
<dbReference type="Proteomes" id="UP001216390">
    <property type="component" value="Chromosome"/>
</dbReference>
<evidence type="ECO:0000256" key="3">
    <source>
        <dbReference type="SAM" id="SignalP"/>
    </source>
</evidence>
<dbReference type="SUPFAM" id="SSF55166">
    <property type="entry name" value="Hedgehog/DD-peptidase"/>
    <property type="match status" value="1"/>
</dbReference>
<feature type="coiled-coil region" evidence="1">
    <location>
        <begin position="54"/>
        <end position="109"/>
    </location>
</feature>
<dbReference type="InterPro" id="IPR003709">
    <property type="entry name" value="VanY-like_core_dom"/>
</dbReference>
<dbReference type="GO" id="GO:0006508">
    <property type="term" value="P:proteolysis"/>
    <property type="evidence" value="ECO:0007669"/>
    <property type="project" value="InterPro"/>
</dbReference>
<evidence type="ECO:0000313" key="6">
    <source>
        <dbReference type="Proteomes" id="UP001216390"/>
    </source>
</evidence>
<sequence length="415" mass="44120">MHRFSGALGTLLIATVLAATTAAPTAGQTGPAAPDPAPTTSTPTGAGAEERAAAEGYVAQLEALNRDLEALDADIEAARDRQAELADEADRLDEEAADTRAAVADARTRITTLETILRERIAGTYMADRTAVDIPNPQVDASLIRRIYAEARSVTDDRLLDQLDDQRARLEHEHEDLAALEAANDAQAEELDDLLAGLRDQQAERTETAIELQRAIQEAQRQAWMEAAAAKARAEEAAERARLAQIAAQEAAAQRAADLRAFLDAAREAEEEAQEAAREAGSLEVGTSLAPGGIDLCTVAGITVNCLIADQLGEMVLHAATDGVVLTGFGYRSTAEQMALRAAHCDGDVFGRPASACSPPTARPGSSLHEVGLAIDFDRCSTRATACFRWLDEHAAEHGFKNLPSEPWHWSTSGG</sequence>
<evidence type="ECO:0000256" key="1">
    <source>
        <dbReference type="SAM" id="Coils"/>
    </source>
</evidence>
<dbReference type="KEGG" id="ima:PO878_07765"/>
<reference evidence="5" key="1">
    <citation type="submission" date="2023-01" db="EMBL/GenBank/DDBJ databases">
        <title>The diversity of Class Acidimicrobiia in South China Sea sediment environments and the proposal of Iamia marina sp. nov., a novel species of the genus Iamia.</title>
        <authorList>
            <person name="He Y."/>
            <person name="Tian X."/>
        </authorList>
    </citation>
    <scope>NUCLEOTIDE SEQUENCE</scope>
    <source>
        <strain evidence="5">DSM 19957</strain>
    </source>
</reference>
<dbReference type="AlphaFoldDB" id="A0AAE9YCP1"/>
<evidence type="ECO:0000259" key="4">
    <source>
        <dbReference type="Pfam" id="PF02557"/>
    </source>
</evidence>
<keyword evidence="1" id="KW-0175">Coiled coil</keyword>
<keyword evidence="5" id="KW-0645">Protease</keyword>
<keyword evidence="6" id="KW-1185">Reference proteome</keyword>
<feature type="coiled-coil region" evidence="1">
    <location>
        <begin position="160"/>
        <end position="286"/>
    </location>
</feature>
<feature type="compositionally biased region" description="Low complexity" evidence="2">
    <location>
        <begin position="25"/>
        <end position="47"/>
    </location>
</feature>
<keyword evidence="5" id="KW-0121">Carboxypeptidase</keyword>
<dbReference type="InterPro" id="IPR009045">
    <property type="entry name" value="Zn_M74/Hedgehog-like"/>
</dbReference>
<dbReference type="Gene3D" id="3.30.1380.10">
    <property type="match status" value="1"/>
</dbReference>
<feature type="chain" id="PRO_5042213560" evidence="3">
    <location>
        <begin position="19"/>
        <end position="415"/>
    </location>
</feature>
<feature type="region of interest" description="Disordered" evidence="2">
    <location>
        <begin position="25"/>
        <end position="50"/>
    </location>
</feature>
<dbReference type="Pfam" id="PF02557">
    <property type="entry name" value="VanY"/>
    <property type="match status" value="1"/>
</dbReference>
<dbReference type="EMBL" id="CP116942">
    <property type="protein sequence ID" value="WCO68624.1"/>
    <property type="molecule type" value="Genomic_DNA"/>
</dbReference>
<feature type="signal peptide" evidence="3">
    <location>
        <begin position="1"/>
        <end position="18"/>
    </location>
</feature>
<evidence type="ECO:0000256" key="2">
    <source>
        <dbReference type="SAM" id="MobiDB-lite"/>
    </source>
</evidence>
<name>A0AAE9YCP1_9ACTN</name>
<evidence type="ECO:0000313" key="5">
    <source>
        <dbReference type="EMBL" id="WCO68624.1"/>
    </source>
</evidence>
<keyword evidence="3" id="KW-0732">Signal</keyword>
<dbReference type="GO" id="GO:0004180">
    <property type="term" value="F:carboxypeptidase activity"/>
    <property type="evidence" value="ECO:0007669"/>
    <property type="project" value="UniProtKB-KW"/>
</dbReference>
<gene>
    <name evidence="5" type="ORF">PO878_07765</name>
</gene>
<keyword evidence="5" id="KW-0378">Hydrolase</keyword>
<dbReference type="CDD" id="cd14814">
    <property type="entry name" value="Peptidase_M15"/>
    <property type="match status" value="1"/>
</dbReference>
<accession>A0AAE9YCP1</accession>
<dbReference type="RefSeq" id="WP_272738140.1">
    <property type="nucleotide sequence ID" value="NZ_CP116942.1"/>
</dbReference>
<protein>
    <submittedName>
        <fullName evidence="5">D-alanyl-D-alanine carboxypeptidase family protein</fullName>
    </submittedName>
</protein>
<proteinExistence type="predicted"/>
<feature type="domain" description="D-alanyl-D-alanine carboxypeptidase-like core" evidence="4">
    <location>
        <begin position="307"/>
        <end position="411"/>
    </location>
</feature>